<dbReference type="Pfam" id="PF02373">
    <property type="entry name" value="JmjC"/>
    <property type="match status" value="1"/>
</dbReference>
<feature type="region of interest" description="Disordered" evidence="7">
    <location>
        <begin position="1090"/>
        <end position="1163"/>
    </location>
</feature>
<dbReference type="InterPro" id="IPR001965">
    <property type="entry name" value="Znf_PHD"/>
</dbReference>
<evidence type="ECO:0000259" key="9">
    <source>
        <dbReference type="PROSITE" id="PS51184"/>
    </source>
</evidence>
<feature type="compositionally biased region" description="Low complexity" evidence="7">
    <location>
        <begin position="1010"/>
        <end position="1020"/>
    </location>
</feature>
<dbReference type="GO" id="GO:0010468">
    <property type="term" value="P:regulation of gene expression"/>
    <property type="evidence" value="ECO:0007669"/>
    <property type="project" value="TreeGrafter"/>
</dbReference>
<feature type="region of interest" description="Disordered" evidence="7">
    <location>
        <begin position="1180"/>
        <end position="1248"/>
    </location>
</feature>
<evidence type="ECO:0000256" key="2">
    <source>
        <dbReference type="ARBA" id="ARBA00012900"/>
    </source>
</evidence>
<dbReference type="InterPro" id="IPR055500">
    <property type="entry name" value="DUF7072"/>
</dbReference>
<dbReference type="PROSITE" id="PS51805">
    <property type="entry name" value="EPHD"/>
    <property type="match status" value="1"/>
</dbReference>
<dbReference type="PANTHER" id="PTHR10694:SF7">
    <property type="entry name" value="[HISTONE H3]-TRIMETHYL-L-LYSINE(9) DEMETHYLASE"/>
    <property type="match status" value="1"/>
</dbReference>
<dbReference type="GO" id="GO:0140684">
    <property type="term" value="F:histone H3K9me2/H3K9me3 demethylase activity"/>
    <property type="evidence" value="ECO:0007669"/>
    <property type="project" value="UniProtKB-EC"/>
</dbReference>
<dbReference type="SMART" id="SM00249">
    <property type="entry name" value="PHD"/>
    <property type="match status" value="1"/>
</dbReference>
<evidence type="ECO:0000256" key="6">
    <source>
        <dbReference type="ARBA" id="ARBA00049349"/>
    </source>
</evidence>
<dbReference type="InterPro" id="IPR013083">
    <property type="entry name" value="Znf_RING/FYVE/PHD"/>
</dbReference>
<feature type="compositionally biased region" description="Polar residues" evidence="7">
    <location>
        <begin position="1090"/>
        <end position="1157"/>
    </location>
</feature>
<accession>A0A2J6QJP2</accession>
<sequence length="1391" mass="156411">MSTNAMAVPAPENQPVGLQSPPDSNSAPIDNGSDSELSDLEPDPEPEPETSELNLKPDYYSDGGVPVFRPSMEEFADFQRYMRGVNPYGMKSGIVKVIPPPEWVAAQPRLDEAIKTIRVKEPIKQDIMGTGGTYRQANFMHQRSYNLPQWRQLCNQSEHQPPAKRGERRMNQEKYMKPTPKTKSSGTPSSGSKKKSSGRSNKGKGKSAISEPIEGTSTPDRLPTPVSPTMKAEEDTVQIKEEVDDACDTPTRTKGGRQPKAISVSARRKNNRSESAAVDEAAFKDFKYELEGEDYSPERCEELERAYWKTLTYASPLYGADMPGTLFDDRTTTWNLGKLENLLDVLGTKIPGVNTAYLYLGMWKATFAWHLEDVDLYSINYLHFGAPKQWYSISQGDARRFEAAMKTIWPVDAKACDQFLRHKTFLISPAHLLANFNIKVNKITHHPGEFVITFPYGYHSGYNLGYNCAEAVNFALDSWLEFGRVAKKCDCSQAQDSVWINVHEIERKLRGEETEYEETDEEDEDEEDDLPNDLPTPPESSGDTKLKVPRKKRKRPTNEKGDNLNVKRIRVRIRAPTREPCILCPNDIPSEPVLFTEDGQKAHRLCALYIPETSIESGEKDTVIDVKYIDKARLELKCNYCRSRKGACFQCSQKKCTRAYHATCAAAAGVLVEQGEIPVFGEDGTEYKEWGIEFSCRFHRTKRDKKYDGDALDDDERILKAASELKIGEVCQMQYYKGDIFAGAVVENRKSEQMVLVDILPRGDRAEVEYKWLLIPDPADYRLPKPSPNAKPMPKSYKDKESLNTSKRQVDDIPRAEDPFVKGFTWAEFKNHKLLRNPAQIKVDLGKDNQIWFYLGKTSTEAKAQFTEDAAKPRHNPKGHFLDTIPKPTTTLPRQSYAATYPSGLSQSTLATPRAPIRPPQSAVSSASRPEKPYVYKPRNTGDMYRVDPQAYRSQQNFLQRSTPYSFGTDPRWRSTEPSTTPQLPNAAPATNFPQSSTTQTPLAPPLQAPYRPTYTHTHTPPVPPKANNPFSGRPQPSSSRSNPFAKYSYLQKEHNRSPLEYKSPYRPGGGFMNGYQGSLQKHLQQTLFRSKSGPSTPLSNPMMSYGSNLRSPYTPSRSSPGPSYNAGISTSYGGWGTPNSQRQVQQPTMNNPTSNTWEKKDASQLHPAIRQEYNSMFNHQYQPPQRSPSSQHQGSVLQPPAMYDRPQLHPTYLNHTPQARPVQQSMPPATAQDIEQQQDLHQSASQPPISETIQLASSTQSTTSAPPYGQYYQALSSTVRQSPSNYPSSQPQQQPQSPAVIQSPVLVPQPQYQAPPEVYQDKPVYPHQQYFQKPEAQFQVPPQAKAQVLQSVVQQSQARDFPDVPADSTSIIEKMMRNLKKAAPVTSTTI</sequence>
<dbReference type="FunFam" id="2.60.120.650:FF:000024">
    <property type="entry name" value="Putative jumonji family transcription factor"/>
    <property type="match status" value="1"/>
</dbReference>
<feature type="domain" description="PHD-type" evidence="10">
    <location>
        <begin position="578"/>
        <end position="700"/>
    </location>
</feature>
<evidence type="ECO:0000259" key="8">
    <source>
        <dbReference type="PROSITE" id="PS51183"/>
    </source>
</evidence>
<evidence type="ECO:0000256" key="4">
    <source>
        <dbReference type="ARBA" id="ARBA00022771"/>
    </source>
</evidence>
<gene>
    <name evidence="11" type="ORF">NA56DRAFT_667770</name>
</gene>
<evidence type="ECO:0000256" key="1">
    <source>
        <dbReference type="ARBA" id="ARBA00009711"/>
    </source>
</evidence>
<feature type="domain" description="JmjN" evidence="8">
    <location>
        <begin position="65"/>
        <end position="106"/>
    </location>
</feature>
<feature type="compositionally biased region" description="Low complexity" evidence="7">
    <location>
        <begin position="1282"/>
        <end position="1300"/>
    </location>
</feature>
<reference evidence="11 12" key="1">
    <citation type="submission" date="2016-05" db="EMBL/GenBank/DDBJ databases">
        <title>A degradative enzymes factory behind the ericoid mycorrhizal symbiosis.</title>
        <authorList>
            <consortium name="DOE Joint Genome Institute"/>
            <person name="Martino E."/>
            <person name="Morin E."/>
            <person name="Grelet G."/>
            <person name="Kuo A."/>
            <person name="Kohler A."/>
            <person name="Daghino S."/>
            <person name="Barry K."/>
            <person name="Choi C."/>
            <person name="Cichocki N."/>
            <person name="Clum A."/>
            <person name="Copeland A."/>
            <person name="Hainaut M."/>
            <person name="Haridas S."/>
            <person name="Labutti K."/>
            <person name="Lindquist E."/>
            <person name="Lipzen A."/>
            <person name="Khouja H.-R."/>
            <person name="Murat C."/>
            <person name="Ohm R."/>
            <person name="Olson A."/>
            <person name="Spatafora J."/>
            <person name="Veneault-Fourrey C."/>
            <person name="Henrissat B."/>
            <person name="Grigoriev I."/>
            <person name="Martin F."/>
            <person name="Perotto S."/>
        </authorList>
    </citation>
    <scope>NUCLEOTIDE SEQUENCE [LARGE SCALE GENOMIC DNA]</scope>
    <source>
        <strain evidence="11 12">UAMH 7357</strain>
    </source>
</reference>
<dbReference type="SMART" id="SM00558">
    <property type="entry name" value="JmjC"/>
    <property type="match status" value="1"/>
</dbReference>
<dbReference type="Pfam" id="PF13832">
    <property type="entry name" value="zf-HC5HC2H_2"/>
    <property type="match status" value="1"/>
</dbReference>
<protein>
    <recommendedName>
        <fullName evidence="2">[histone H3]-trimethyl-L-lysine(9) demethylase</fullName>
        <ecNumber evidence="2">1.14.11.66</ecNumber>
    </recommendedName>
</protein>
<feature type="compositionally biased region" description="Basic and acidic residues" evidence="7">
    <location>
        <begin position="796"/>
        <end position="809"/>
    </location>
</feature>
<dbReference type="InterPro" id="IPR003347">
    <property type="entry name" value="JmjC_dom"/>
</dbReference>
<feature type="compositionally biased region" description="Low complexity" evidence="7">
    <location>
        <begin position="1181"/>
        <end position="1194"/>
    </location>
</feature>
<dbReference type="GO" id="GO:0051864">
    <property type="term" value="F:histone H3K36 demethylase activity"/>
    <property type="evidence" value="ECO:0007669"/>
    <property type="project" value="TreeGrafter"/>
</dbReference>
<feature type="compositionally biased region" description="Acidic residues" evidence="7">
    <location>
        <begin position="514"/>
        <end position="531"/>
    </location>
</feature>
<evidence type="ECO:0000259" key="10">
    <source>
        <dbReference type="PROSITE" id="PS51805"/>
    </source>
</evidence>
<keyword evidence="5" id="KW-0862">Zinc</keyword>
<proteinExistence type="inferred from homology"/>
<evidence type="ECO:0000256" key="5">
    <source>
        <dbReference type="ARBA" id="ARBA00022833"/>
    </source>
</evidence>
<feature type="compositionally biased region" description="Polar residues" evidence="7">
    <location>
        <begin position="992"/>
        <end position="1002"/>
    </location>
</feature>
<dbReference type="STRING" id="1745343.A0A2J6QJP2"/>
<feature type="compositionally biased region" description="Polar residues" evidence="7">
    <location>
        <begin position="952"/>
        <end position="966"/>
    </location>
</feature>
<organism evidence="11 12">
    <name type="scientific">Hyaloscypha hepaticicola</name>
    <dbReference type="NCBI Taxonomy" id="2082293"/>
    <lineage>
        <taxon>Eukaryota</taxon>
        <taxon>Fungi</taxon>
        <taxon>Dikarya</taxon>
        <taxon>Ascomycota</taxon>
        <taxon>Pezizomycotina</taxon>
        <taxon>Leotiomycetes</taxon>
        <taxon>Helotiales</taxon>
        <taxon>Hyaloscyphaceae</taxon>
        <taxon>Hyaloscypha</taxon>
    </lineage>
</organism>
<feature type="compositionally biased region" description="Polar residues" evidence="7">
    <location>
        <begin position="887"/>
        <end position="911"/>
    </location>
</feature>
<feature type="domain" description="JmjC" evidence="9">
    <location>
        <begin position="328"/>
        <end position="491"/>
    </location>
</feature>
<name>A0A2J6QJP2_9HELO</name>
<dbReference type="InterPro" id="IPR003349">
    <property type="entry name" value="JmjN"/>
</dbReference>
<evidence type="ECO:0000313" key="12">
    <source>
        <dbReference type="Proteomes" id="UP000235672"/>
    </source>
</evidence>
<dbReference type="PROSITE" id="PS51183">
    <property type="entry name" value="JMJN"/>
    <property type="match status" value="1"/>
</dbReference>
<feature type="compositionally biased region" description="Basic and acidic residues" evidence="7">
    <location>
        <begin position="231"/>
        <end position="241"/>
    </location>
</feature>
<feature type="region of interest" description="Disordered" evidence="7">
    <location>
        <begin position="158"/>
        <end position="273"/>
    </location>
</feature>
<feature type="compositionally biased region" description="Basic residues" evidence="7">
    <location>
        <begin position="192"/>
        <end position="205"/>
    </location>
</feature>
<dbReference type="SMART" id="SM00545">
    <property type="entry name" value="JmjN"/>
    <property type="match status" value="1"/>
</dbReference>
<evidence type="ECO:0000256" key="7">
    <source>
        <dbReference type="SAM" id="MobiDB-lite"/>
    </source>
</evidence>
<dbReference type="Proteomes" id="UP000235672">
    <property type="component" value="Unassembled WGS sequence"/>
</dbReference>
<dbReference type="Pfam" id="PF23258">
    <property type="entry name" value="DUF7072"/>
    <property type="match status" value="1"/>
</dbReference>
<feature type="compositionally biased region" description="Acidic residues" evidence="7">
    <location>
        <begin position="36"/>
        <end position="50"/>
    </location>
</feature>
<dbReference type="Gene3D" id="2.60.120.650">
    <property type="entry name" value="Cupin"/>
    <property type="match status" value="2"/>
</dbReference>
<dbReference type="CDD" id="cd15571">
    <property type="entry name" value="ePHD"/>
    <property type="match status" value="1"/>
</dbReference>
<comment type="catalytic activity">
    <reaction evidence="6">
        <text>N(6),N(6),N(6)-trimethyl-L-lysyl(9)-[histone H3] + 2 2-oxoglutarate + 2 O2 = N(6)-methyl-L-lysyl(9)-[histone H3] + 2 formaldehyde + 2 succinate + 2 CO2</text>
        <dbReference type="Rhea" id="RHEA:60200"/>
        <dbReference type="Rhea" id="RHEA-COMP:15538"/>
        <dbReference type="Rhea" id="RHEA-COMP:15542"/>
        <dbReference type="ChEBI" id="CHEBI:15379"/>
        <dbReference type="ChEBI" id="CHEBI:16526"/>
        <dbReference type="ChEBI" id="CHEBI:16810"/>
        <dbReference type="ChEBI" id="CHEBI:16842"/>
        <dbReference type="ChEBI" id="CHEBI:30031"/>
        <dbReference type="ChEBI" id="CHEBI:61929"/>
        <dbReference type="ChEBI" id="CHEBI:61961"/>
        <dbReference type="EC" id="1.14.11.66"/>
    </reaction>
</comment>
<keyword evidence="4" id="KW-0863">Zinc-finger</keyword>
<feature type="compositionally biased region" description="Low complexity" evidence="7">
    <location>
        <begin position="177"/>
        <end position="191"/>
    </location>
</feature>
<dbReference type="Gene3D" id="3.30.40.10">
    <property type="entry name" value="Zinc/RING finger domain, C3HC4 (zinc finger)"/>
    <property type="match status" value="1"/>
</dbReference>
<dbReference type="EC" id="1.14.11.66" evidence="2"/>
<feature type="compositionally biased region" description="Basic and acidic residues" evidence="7">
    <location>
        <begin position="164"/>
        <end position="176"/>
    </location>
</feature>
<feature type="compositionally biased region" description="Polar residues" evidence="7">
    <location>
        <begin position="1029"/>
        <end position="1043"/>
    </location>
</feature>
<feature type="region of interest" description="Disordered" evidence="7">
    <location>
        <begin position="783"/>
        <end position="809"/>
    </location>
</feature>
<feature type="region of interest" description="Disordered" evidence="7">
    <location>
        <begin position="510"/>
        <end position="561"/>
    </location>
</feature>
<dbReference type="OrthoDB" id="9547406at2759"/>
<evidence type="ECO:0000256" key="3">
    <source>
        <dbReference type="ARBA" id="ARBA00022723"/>
    </source>
</evidence>
<dbReference type="EMBL" id="KZ613467">
    <property type="protein sequence ID" value="PMD26491.1"/>
    <property type="molecule type" value="Genomic_DNA"/>
</dbReference>
<dbReference type="GO" id="GO:0005634">
    <property type="term" value="C:nucleus"/>
    <property type="evidence" value="ECO:0007669"/>
    <property type="project" value="TreeGrafter"/>
</dbReference>
<keyword evidence="12" id="KW-1185">Reference proteome</keyword>
<dbReference type="PROSITE" id="PS51184">
    <property type="entry name" value="JMJC"/>
    <property type="match status" value="1"/>
</dbReference>
<feature type="region of interest" description="Disordered" evidence="7">
    <location>
        <begin position="868"/>
        <end position="1044"/>
    </location>
</feature>
<evidence type="ECO:0000313" key="11">
    <source>
        <dbReference type="EMBL" id="PMD26491.1"/>
    </source>
</evidence>
<dbReference type="Pfam" id="PF02375">
    <property type="entry name" value="JmjN"/>
    <property type="match status" value="1"/>
</dbReference>
<feature type="region of interest" description="Disordered" evidence="7">
    <location>
        <begin position="1"/>
        <end position="60"/>
    </location>
</feature>
<dbReference type="GO" id="GO:0008270">
    <property type="term" value="F:zinc ion binding"/>
    <property type="evidence" value="ECO:0007669"/>
    <property type="project" value="UniProtKB-KW"/>
</dbReference>
<feature type="compositionally biased region" description="Polar residues" evidence="7">
    <location>
        <begin position="1214"/>
        <end position="1248"/>
    </location>
</feature>
<dbReference type="GO" id="GO:0000785">
    <property type="term" value="C:chromatin"/>
    <property type="evidence" value="ECO:0007669"/>
    <property type="project" value="TreeGrafter"/>
</dbReference>
<dbReference type="InterPro" id="IPR034732">
    <property type="entry name" value="EPHD"/>
</dbReference>
<keyword evidence="3" id="KW-0479">Metal-binding</keyword>
<feature type="region of interest" description="Disordered" evidence="7">
    <location>
        <begin position="1277"/>
        <end position="1300"/>
    </location>
</feature>
<comment type="similarity">
    <text evidence="1">Belongs to the JHDM3 histone demethylase family.</text>
</comment>
<dbReference type="SUPFAM" id="SSF51197">
    <property type="entry name" value="Clavaminate synthase-like"/>
    <property type="match status" value="1"/>
</dbReference>
<dbReference type="PANTHER" id="PTHR10694">
    <property type="entry name" value="LYSINE-SPECIFIC DEMETHYLASE"/>
    <property type="match status" value="1"/>
</dbReference>